<name>A0AAJ1X3K2_9RHOB</name>
<gene>
    <name evidence="1" type="ORF">NOI20_04615</name>
</gene>
<dbReference type="RefSeq" id="WP_317624975.1">
    <property type="nucleotide sequence ID" value="NZ_JANFFA010000001.1"/>
</dbReference>
<sequence>MMTDMADITAIPILLSPDIAETVSFARALGFEVETHDNYAILRGYGIELHYTHTTQPEACHETSCYIRGGGIVALHGVLSARLREGPIKGQNVRLSAILSRPWGMSEFYLHDPHGNLLKFGTSTDELPAGLSFPEG</sequence>
<reference evidence="1" key="1">
    <citation type="submission" date="2022-07" db="EMBL/GenBank/DDBJ databases">
        <authorList>
            <person name="Otstavnykh N."/>
            <person name="Isaeva M."/>
            <person name="Bystritskaya E."/>
        </authorList>
    </citation>
    <scope>NUCLEOTIDE SEQUENCE</scope>
    <source>
        <strain evidence="1">10Alg 79</strain>
    </source>
</reference>
<evidence type="ECO:0000313" key="2">
    <source>
        <dbReference type="Proteomes" id="UP001227162"/>
    </source>
</evidence>
<protein>
    <submittedName>
        <fullName evidence="1">VOC family protein</fullName>
    </submittedName>
</protein>
<reference evidence="1" key="2">
    <citation type="submission" date="2023-04" db="EMBL/GenBank/DDBJ databases">
        <title>'Rhodoalgimonas zhirmunskyi' gen. nov., isolated from a red alga.</title>
        <authorList>
            <person name="Nedashkovskaya O.I."/>
            <person name="Otstavnykh N.Y."/>
            <person name="Bystritskaya E.P."/>
            <person name="Balabanova L.A."/>
            <person name="Isaeva M.P."/>
        </authorList>
    </citation>
    <scope>NUCLEOTIDE SEQUENCE</scope>
    <source>
        <strain evidence="1">10Alg 79</strain>
    </source>
</reference>
<organism evidence="1 2">
    <name type="scientific">Rhodalgimonas zhirmunskyi</name>
    <dbReference type="NCBI Taxonomy" id="2964767"/>
    <lineage>
        <taxon>Bacteria</taxon>
        <taxon>Pseudomonadati</taxon>
        <taxon>Pseudomonadota</taxon>
        <taxon>Alphaproteobacteria</taxon>
        <taxon>Rhodobacterales</taxon>
        <taxon>Roseobacteraceae</taxon>
        <taxon>Rhodalgimonas</taxon>
    </lineage>
</organism>
<dbReference type="Proteomes" id="UP001227162">
    <property type="component" value="Unassembled WGS sequence"/>
</dbReference>
<dbReference type="AlphaFoldDB" id="A0AAJ1X3K2"/>
<comment type="caution">
    <text evidence="1">The sequence shown here is derived from an EMBL/GenBank/DDBJ whole genome shotgun (WGS) entry which is preliminary data.</text>
</comment>
<dbReference type="EMBL" id="JANFFA010000001">
    <property type="protein sequence ID" value="MDQ2093383.1"/>
    <property type="molecule type" value="Genomic_DNA"/>
</dbReference>
<dbReference type="SUPFAM" id="SSF54593">
    <property type="entry name" value="Glyoxalase/Bleomycin resistance protein/Dihydroxybiphenyl dioxygenase"/>
    <property type="match status" value="1"/>
</dbReference>
<accession>A0AAJ1X3K2</accession>
<keyword evidence="2" id="KW-1185">Reference proteome</keyword>
<dbReference type="Gene3D" id="3.10.180.10">
    <property type="entry name" value="2,3-Dihydroxybiphenyl 1,2-Dioxygenase, domain 1"/>
    <property type="match status" value="1"/>
</dbReference>
<evidence type="ECO:0000313" key="1">
    <source>
        <dbReference type="EMBL" id="MDQ2093383.1"/>
    </source>
</evidence>
<proteinExistence type="predicted"/>
<dbReference type="InterPro" id="IPR029068">
    <property type="entry name" value="Glyas_Bleomycin-R_OHBP_Dase"/>
</dbReference>